<dbReference type="Gene3D" id="6.10.250.3150">
    <property type="match status" value="1"/>
</dbReference>
<gene>
    <name evidence="10" type="ORF">SAMN05216231_1261</name>
</gene>
<dbReference type="PROSITE" id="PS51935">
    <property type="entry name" value="NLPC_P60"/>
    <property type="match status" value="1"/>
</dbReference>
<evidence type="ECO:0000256" key="1">
    <source>
        <dbReference type="ARBA" id="ARBA00007074"/>
    </source>
</evidence>
<keyword evidence="4" id="KW-0378">Hydrolase</keyword>
<evidence type="ECO:0000313" key="11">
    <source>
        <dbReference type="Proteomes" id="UP000199444"/>
    </source>
</evidence>
<dbReference type="AlphaFoldDB" id="A0A1H0ZIT5"/>
<evidence type="ECO:0000256" key="6">
    <source>
        <dbReference type="SAM" id="Coils"/>
    </source>
</evidence>
<accession>A0A1H0ZIT5</accession>
<evidence type="ECO:0000256" key="5">
    <source>
        <dbReference type="ARBA" id="ARBA00022807"/>
    </source>
</evidence>
<feature type="chain" id="PRO_5011690490" evidence="8">
    <location>
        <begin position="28"/>
        <end position="396"/>
    </location>
</feature>
<dbReference type="InterPro" id="IPR051202">
    <property type="entry name" value="Peptidase_C40"/>
</dbReference>
<keyword evidence="5" id="KW-0788">Thiol protease</keyword>
<sequence length="396" mass="43419">MKKTISIIATTGVVILGSAFLTDSVHAETPDNSQSERSTLNANLSEAEEKIANVMIDLEDLNEKIDSVNNALEQNKDKMSETTSEIKDTKEEINTIENDVKNLEEDIEVRNEILKSRIVSYQKSGGDVNYLEVIFGSKSFSDLIGRVSAVTKIAESDNKLMKQQKEDIGKLEDKKASVQEKLDGLNDMKVELEGMKETILAQKEQNEADKKELKEKEQKLRALKSNLQDKRRSLVTINREVEQRSGNVHSSSGSSSSSDGGNLTTLSKKEEKAPSGSLSEVMNAGMPYLGTPYVWGGGSPSGFDCSGFISWAFSQAGISVPSSTAQLQYTGSKVSYSNIQPGDLIFFNTYKTNGHIGIYLGNGKFIGSQNSTGLAIASMNNSYWKSHFAGHVRRIK</sequence>
<evidence type="ECO:0000256" key="3">
    <source>
        <dbReference type="ARBA" id="ARBA00022729"/>
    </source>
</evidence>
<dbReference type="GO" id="GO:0008234">
    <property type="term" value="F:cysteine-type peptidase activity"/>
    <property type="evidence" value="ECO:0007669"/>
    <property type="project" value="UniProtKB-KW"/>
</dbReference>
<evidence type="ECO:0000256" key="2">
    <source>
        <dbReference type="ARBA" id="ARBA00022670"/>
    </source>
</evidence>
<dbReference type="PANTHER" id="PTHR47053:SF1">
    <property type="entry name" value="MUREIN DD-ENDOPEPTIDASE MEPH-RELATED"/>
    <property type="match status" value="1"/>
</dbReference>
<dbReference type="RefSeq" id="WP_092492066.1">
    <property type="nucleotide sequence ID" value="NZ_FNKD01000001.1"/>
</dbReference>
<evidence type="ECO:0000256" key="7">
    <source>
        <dbReference type="SAM" id="MobiDB-lite"/>
    </source>
</evidence>
<proteinExistence type="inferred from homology"/>
<feature type="compositionally biased region" description="Low complexity" evidence="7">
    <location>
        <begin position="250"/>
        <end position="261"/>
    </location>
</feature>
<keyword evidence="6" id="KW-0175">Coiled coil</keyword>
<evidence type="ECO:0000259" key="9">
    <source>
        <dbReference type="PROSITE" id="PS51935"/>
    </source>
</evidence>
<evidence type="ECO:0000256" key="4">
    <source>
        <dbReference type="ARBA" id="ARBA00022801"/>
    </source>
</evidence>
<comment type="similarity">
    <text evidence="1">Belongs to the peptidase C40 family.</text>
</comment>
<dbReference type="Pfam" id="PF00877">
    <property type="entry name" value="NLPC_P60"/>
    <property type="match status" value="1"/>
</dbReference>
<organism evidence="10 11">
    <name type="scientific">Virgibacillus salinus</name>
    <dbReference type="NCBI Taxonomy" id="553311"/>
    <lineage>
        <taxon>Bacteria</taxon>
        <taxon>Bacillati</taxon>
        <taxon>Bacillota</taxon>
        <taxon>Bacilli</taxon>
        <taxon>Bacillales</taxon>
        <taxon>Bacillaceae</taxon>
        <taxon>Virgibacillus</taxon>
    </lineage>
</organism>
<dbReference type="Pfam" id="PF24568">
    <property type="entry name" value="CC_PcsB"/>
    <property type="match status" value="1"/>
</dbReference>
<dbReference type="SUPFAM" id="SSF54001">
    <property type="entry name" value="Cysteine proteinases"/>
    <property type="match status" value="1"/>
</dbReference>
<keyword evidence="11" id="KW-1185">Reference proteome</keyword>
<dbReference type="SUPFAM" id="SSF57997">
    <property type="entry name" value="Tropomyosin"/>
    <property type="match status" value="1"/>
</dbReference>
<dbReference type="STRING" id="553311.SAMN05216231_1261"/>
<dbReference type="PANTHER" id="PTHR47053">
    <property type="entry name" value="MUREIN DD-ENDOPEPTIDASE MEPH-RELATED"/>
    <property type="match status" value="1"/>
</dbReference>
<dbReference type="Proteomes" id="UP000199444">
    <property type="component" value="Unassembled WGS sequence"/>
</dbReference>
<feature type="region of interest" description="Disordered" evidence="7">
    <location>
        <begin position="238"/>
        <end position="278"/>
    </location>
</feature>
<keyword evidence="3 8" id="KW-0732">Signal</keyword>
<name>A0A1H0ZIT5_9BACI</name>
<dbReference type="InterPro" id="IPR038765">
    <property type="entry name" value="Papain-like_cys_pep_sf"/>
</dbReference>
<dbReference type="EMBL" id="FNKD01000001">
    <property type="protein sequence ID" value="SDQ27304.1"/>
    <property type="molecule type" value="Genomic_DNA"/>
</dbReference>
<dbReference type="GO" id="GO:0006508">
    <property type="term" value="P:proteolysis"/>
    <property type="evidence" value="ECO:0007669"/>
    <property type="project" value="UniProtKB-KW"/>
</dbReference>
<reference evidence="10 11" key="1">
    <citation type="submission" date="2016-10" db="EMBL/GenBank/DDBJ databases">
        <authorList>
            <person name="de Groot N.N."/>
        </authorList>
    </citation>
    <scope>NUCLEOTIDE SEQUENCE [LARGE SCALE GENOMIC DNA]</scope>
    <source>
        <strain evidence="10 11">CGMCC 1.10449</strain>
    </source>
</reference>
<protein>
    <submittedName>
        <fullName evidence="10">NlpC/P60 family protein</fullName>
    </submittedName>
</protein>
<keyword evidence="2" id="KW-0645">Protease</keyword>
<dbReference type="InterPro" id="IPR000064">
    <property type="entry name" value="NLP_P60_dom"/>
</dbReference>
<feature type="coiled-coil region" evidence="6">
    <location>
        <begin position="37"/>
        <end position="113"/>
    </location>
</feature>
<dbReference type="InterPro" id="IPR057309">
    <property type="entry name" value="PcsB_CC"/>
</dbReference>
<dbReference type="Gene3D" id="3.90.1720.10">
    <property type="entry name" value="endopeptidase domain like (from Nostoc punctiforme)"/>
    <property type="match status" value="1"/>
</dbReference>
<feature type="domain" description="NlpC/P60" evidence="9">
    <location>
        <begin position="275"/>
        <end position="395"/>
    </location>
</feature>
<feature type="signal peptide" evidence="8">
    <location>
        <begin position="1"/>
        <end position="27"/>
    </location>
</feature>
<evidence type="ECO:0000256" key="8">
    <source>
        <dbReference type="SAM" id="SignalP"/>
    </source>
</evidence>
<evidence type="ECO:0000313" key="10">
    <source>
        <dbReference type="EMBL" id="SDQ27304.1"/>
    </source>
</evidence>